<dbReference type="AlphaFoldDB" id="A0A1M5Y1L8"/>
<evidence type="ECO:0000256" key="3">
    <source>
        <dbReference type="ARBA" id="ARBA00022989"/>
    </source>
</evidence>
<reference evidence="7 8" key="1">
    <citation type="submission" date="2016-11" db="EMBL/GenBank/DDBJ databases">
        <authorList>
            <person name="Jaros S."/>
            <person name="Januszkiewicz K."/>
            <person name="Wedrychowicz H."/>
        </authorList>
    </citation>
    <scope>NUCLEOTIDE SEQUENCE [LARGE SCALE GENOMIC DNA]</scope>
    <source>
        <strain evidence="7 8">CECT 7868</strain>
    </source>
</reference>
<evidence type="ECO:0000256" key="1">
    <source>
        <dbReference type="ARBA" id="ARBA00004370"/>
    </source>
</evidence>
<evidence type="ECO:0000259" key="6">
    <source>
        <dbReference type="Pfam" id="PF04116"/>
    </source>
</evidence>
<dbReference type="InterPro" id="IPR006694">
    <property type="entry name" value="Fatty_acid_hydroxylase"/>
</dbReference>
<keyword evidence="3 5" id="KW-1133">Transmembrane helix</keyword>
<dbReference type="PANTHER" id="PTHR11863">
    <property type="entry name" value="STEROL DESATURASE"/>
    <property type="match status" value="1"/>
</dbReference>
<keyword evidence="2 5" id="KW-0812">Transmembrane</keyword>
<dbReference type="RefSeq" id="WP_073603179.1">
    <property type="nucleotide sequence ID" value="NZ_FQXZ01000014.1"/>
</dbReference>
<accession>A0A1M5Y1L8</accession>
<feature type="domain" description="Fatty acid hydroxylase" evidence="6">
    <location>
        <begin position="84"/>
        <end position="219"/>
    </location>
</feature>
<keyword evidence="4 5" id="KW-0472">Membrane</keyword>
<gene>
    <name evidence="7" type="ORF">VA7868_01437</name>
</gene>
<evidence type="ECO:0000313" key="8">
    <source>
        <dbReference type="Proteomes" id="UP000184608"/>
    </source>
</evidence>
<organism evidence="7 8">
    <name type="scientific">Vibrio aerogenes CECT 7868</name>
    <dbReference type="NCBI Taxonomy" id="1216006"/>
    <lineage>
        <taxon>Bacteria</taxon>
        <taxon>Pseudomonadati</taxon>
        <taxon>Pseudomonadota</taxon>
        <taxon>Gammaproteobacteria</taxon>
        <taxon>Vibrionales</taxon>
        <taxon>Vibrionaceae</taxon>
        <taxon>Vibrio</taxon>
    </lineage>
</organism>
<evidence type="ECO:0000256" key="5">
    <source>
        <dbReference type="SAM" id="Phobius"/>
    </source>
</evidence>
<evidence type="ECO:0000256" key="4">
    <source>
        <dbReference type="ARBA" id="ARBA00023136"/>
    </source>
</evidence>
<dbReference type="Proteomes" id="UP000184608">
    <property type="component" value="Unassembled WGS sequence"/>
</dbReference>
<sequence>MTDFSIRMGVFLGAFLLLLWWQKQKPYRKHSPSHSRIWHNLLLFISGAGVVRLLQPLFLAVISFHSEQGLLQMTWLPDVVVITLSLVILDGVIYWQHRLFHTLPWLWRLHRVHHSDPALDTTSALRFHPVEILLSLTVKSTVILLCGIPFEAVLLFDILLNTSAMFNHTNVRIPEPFESTLRLIIVTPDYHRIHHSRTTTEANSNYGFCLSLWDRLFGSYTRQPHSGDAALTIGLPGTRRYMPAGIVTLLTMPFWSKRKEKREFGSS</sequence>
<name>A0A1M5Y1L8_9VIBR</name>
<comment type="subcellular location">
    <subcellularLocation>
        <location evidence="1">Membrane</location>
    </subcellularLocation>
</comment>
<dbReference type="InterPro" id="IPR050307">
    <property type="entry name" value="Sterol_Desaturase_Related"/>
</dbReference>
<feature type="transmembrane region" description="Helical" evidence="5">
    <location>
        <begin position="6"/>
        <end position="21"/>
    </location>
</feature>
<dbReference type="GO" id="GO:0008610">
    <property type="term" value="P:lipid biosynthetic process"/>
    <property type="evidence" value="ECO:0007669"/>
    <property type="project" value="InterPro"/>
</dbReference>
<evidence type="ECO:0000256" key="2">
    <source>
        <dbReference type="ARBA" id="ARBA00022692"/>
    </source>
</evidence>
<dbReference type="OrthoDB" id="9770329at2"/>
<feature type="transmembrane region" description="Helical" evidence="5">
    <location>
        <begin position="41"/>
        <end position="63"/>
    </location>
</feature>
<evidence type="ECO:0000313" key="7">
    <source>
        <dbReference type="EMBL" id="SHI05902.1"/>
    </source>
</evidence>
<proteinExistence type="predicted"/>
<protein>
    <submittedName>
        <fullName evidence="7">Fatty acid hydroxylase superfamily protein</fullName>
    </submittedName>
</protein>
<dbReference type="EMBL" id="FQXZ01000014">
    <property type="protein sequence ID" value="SHI05902.1"/>
    <property type="molecule type" value="Genomic_DNA"/>
</dbReference>
<dbReference type="GO" id="GO:0016491">
    <property type="term" value="F:oxidoreductase activity"/>
    <property type="evidence" value="ECO:0007669"/>
    <property type="project" value="InterPro"/>
</dbReference>
<dbReference type="GO" id="GO:0016020">
    <property type="term" value="C:membrane"/>
    <property type="evidence" value="ECO:0007669"/>
    <property type="project" value="UniProtKB-SubCell"/>
</dbReference>
<keyword evidence="8" id="KW-1185">Reference proteome</keyword>
<feature type="transmembrane region" description="Helical" evidence="5">
    <location>
        <begin position="75"/>
        <end position="95"/>
    </location>
</feature>
<dbReference type="GO" id="GO:0005506">
    <property type="term" value="F:iron ion binding"/>
    <property type="evidence" value="ECO:0007669"/>
    <property type="project" value="InterPro"/>
</dbReference>
<dbReference type="STRING" id="1216006.VA7868_01437"/>
<dbReference type="Pfam" id="PF04116">
    <property type="entry name" value="FA_hydroxylase"/>
    <property type="match status" value="1"/>
</dbReference>